<accession>A0A195FK12</accession>
<protein>
    <recommendedName>
        <fullName evidence="3">Histone-lysine N-methyltransferase SETMAR</fullName>
    </recommendedName>
</protein>
<proteinExistence type="predicted"/>
<dbReference type="STRING" id="34720.A0A195FK12"/>
<dbReference type="InterPro" id="IPR052709">
    <property type="entry name" value="Transposase-MT_Hybrid"/>
</dbReference>
<name>A0A195FK12_9HYME</name>
<organism evidence="1 2">
    <name type="scientific">Trachymyrmex septentrionalis</name>
    <dbReference type="NCBI Taxonomy" id="34720"/>
    <lineage>
        <taxon>Eukaryota</taxon>
        <taxon>Metazoa</taxon>
        <taxon>Ecdysozoa</taxon>
        <taxon>Arthropoda</taxon>
        <taxon>Hexapoda</taxon>
        <taxon>Insecta</taxon>
        <taxon>Pterygota</taxon>
        <taxon>Neoptera</taxon>
        <taxon>Endopterygota</taxon>
        <taxon>Hymenoptera</taxon>
        <taxon>Apocrita</taxon>
        <taxon>Aculeata</taxon>
        <taxon>Formicoidea</taxon>
        <taxon>Formicidae</taxon>
        <taxon>Myrmicinae</taxon>
        <taxon>Trachymyrmex</taxon>
    </lineage>
</organism>
<dbReference type="GO" id="GO:0003676">
    <property type="term" value="F:nucleic acid binding"/>
    <property type="evidence" value="ECO:0007669"/>
    <property type="project" value="InterPro"/>
</dbReference>
<sequence length="97" mass="11453">DNLPLRFRRNVKSCFTKKNLTGEPMHSPDLAPCDFFLFPKFKRNMKGKRFATVEEVKQKSLEGLKDIPMSEFKNCFEQWKNRLEKCVVVNGEYFEGD</sequence>
<dbReference type="InterPro" id="IPR036397">
    <property type="entry name" value="RNaseH_sf"/>
</dbReference>
<evidence type="ECO:0008006" key="3">
    <source>
        <dbReference type="Google" id="ProtNLM"/>
    </source>
</evidence>
<dbReference type="EMBL" id="KQ981522">
    <property type="protein sequence ID" value="KYN40738.1"/>
    <property type="molecule type" value="Genomic_DNA"/>
</dbReference>
<dbReference type="AlphaFoldDB" id="A0A195FK12"/>
<dbReference type="Gene3D" id="3.30.420.10">
    <property type="entry name" value="Ribonuclease H-like superfamily/Ribonuclease H"/>
    <property type="match status" value="1"/>
</dbReference>
<feature type="non-terminal residue" evidence="1">
    <location>
        <position position="1"/>
    </location>
</feature>
<dbReference type="Proteomes" id="UP000078541">
    <property type="component" value="Unassembled WGS sequence"/>
</dbReference>
<dbReference type="PANTHER" id="PTHR46060:SF1">
    <property type="entry name" value="MARINER MOS1 TRANSPOSASE-LIKE PROTEIN"/>
    <property type="match status" value="1"/>
</dbReference>
<gene>
    <name evidence="1" type="ORF">ALC56_05049</name>
</gene>
<reference evidence="1 2" key="1">
    <citation type="submission" date="2016-03" db="EMBL/GenBank/DDBJ databases">
        <title>Trachymyrmex septentrionalis WGS genome.</title>
        <authorList>
            <person name="Nygaard S."/>
            <person name="Hu H."/>
            <person name="Boomsma J."/>
            <person name="Zhang G."/>
        </authorList>
    </citation>
    <scope>NUCLEOTIDE SEQUENCE [LARGE SCALE GENOMIC DNA]</scope>
    <source>
        <strain evidence="1">Tsep2-gDNA-1</strain>
        <tissue evidence="1">Whole body</tissue>
    </source>
</reference>
<dbReference type="PANTHER" id="PTHR46060">
    <property type="entry name" value="MARINER MOS1 TRANSPOSASE-LIKE PROTEIN"/>
    <property type="match status" value="1"/>
</dbReference>
<evidence type="ECO:0000313" key="2">
    <source>
        <dbReference type="Proteomes" id="UP000078541"/>
    </source>
</evidence>
<evidence type="ECO:0000313" key="1">
    <source>
        <dbReference type="EMBL" id="KYN40738.1"/>
    </source>
</evidence>
<keyword evidence="2" id="KW-1185">Reference proteome</keyword>